<feature type="signal peptide" evidence="1">
    <location>
        <begin position="1"/>
        <end position="19"/>
    </location>
</feature>
<name>A0ABT2RIL9_9FIRM</name>
<evidence type="ECO:0000313" key="3">
    <source>
        <dbReference type="EMBL" id="MCU6685200.1"/>
    </source>
</evidence>
<dbReference type="SMART" id="SM00909">
    <property type="entry name" value="Germane"/>
    <property type="match status" value="2"/>
</dbReference>
<keyword evidence="4" id="KW-1185">Reference proteome</keyword>
<dbReference type="Proteomes" id="UP001652431">
    <property type="component" value="Unassembled WGS sequence"/>
</dbReference>
<evidence type="ECO:0000259" key="2">
    <source>
        <dbReference type="SMART" id="SM00909"/>
    </source>
</evidence>
<feature type="domain" description="GerMN" evidence="2">
    <location>
        <begin position="201"/>
        <end position="287"/>
    </location>
</feature>
<dbReference type="EMBL" id="JAOQJU010000001">
    <property type="protein sequence ID" value="MCU6685200.1"/>
    <property type="molecule type" value="Genomic_DNA"/>
</dbReference>
<dbReference type="InterPro" id="IPR019606">
    <property type="entry name" value="GerMN"/>
</dbReference>
<dbReference type="Pfam" id="PF10646">
    <property type="entry name" value="Germane"/>
    <property type="match status" value="2"/>
</dbReference>
<reference evidence="3 4" key="1">
    <citation type="journal article" date="2021" name="ISME Commun">
        <title>Automated analysis of genomic sequences facilitates high-throughput and comprehensive description of bacteria.</title>
        <authorList>
            <person name="Hitch T.C.A."/>
        </authorList>
    </citation>
    <scope>NUCLEOTIDE SEQUENCE [LARGE SCALE GENOMIC DNA]</scope>
    <source>
        <strain evidence="3 4">Sanger_03</strain>
    </source>
</reference>
<feature type="chain" id="PRO_5047411466" evidence="1">
    <location>
        <begin position="20"/>
        <end position="307"/>
    </location>
</feature>
<keyword evidence="1" id="KW-0732">Signal</keyword>
<evidence type="ECO:0000313" key="4">
    <source>
        <dbReference type="Proteomes" id="UP001652431"/>
    </source>
</evidence>
<proteinExistence type="predicted"/>
<feature type="domain" description="GerMN" evidence="2">
    <location>
        <begin position="60"/>
        <end position="145"/>
    </location>
</feature>
<accession>A0ABT2RIL9</accession>
<dbReference type="PROSITE" id="PS51257">
    <property type="entry name" value="PROKAR_LIPOPROTEIN"/>
    <property type="match status" value="1"/>
</dbReference>
<dbReference type="RefSeq" id="WP_158367397.1">
    <property type="nucleotide sequence ID" value="NZ_JAOQJU010000001.1"/>
</dbReference>
<comment type="caution">
    <text evidence="3">The sequence shown here is derived from an EMBL/GenBank/DDBJ whole genome shotgun (WGS) entry which is preliminary data.</text>
</comment>
<sequence>MRKKIWRMLALFLGIILLAACGRSREPKDGEEYVYCLSTDGMNLIKQVCSWSSENPLGEVDNILDAMKNPEQSVDCKSAIPSDVEVIDFTLEDGRLDLHFNEAYRKMQKTEELLCRAAVVQSLTQIADVNLVKFYVGDETLTRSDGTEVGYMREEDFLQNAGASLHSYQEASLKLYYVNASGDKLVSETMKVRYNSNMSIEKVIVEQLIKGPRSKEMQAAIPSETKLLGISVRDGICYVNFNEGFLSPNYSIDPTVALSSLANSIIEGGTANQVQIAVNGDTNVLFQDVVDLSKPIERNLDVVEENN</sequence>
<evidence type="ECO:0000256" key="1">
    <source>
        <dbReference type="SAM" id="SignalP"/>
    </source>
</evidence>
<organism evidence="3 4">
    <name type="scientific">Dorea acetigenes</name>
    <dbReference type="NCBI Taxonomy" id="2981787"/>
    <lineage>
        <taxon>Bacteria</taxon>
        <taxon>Bacillati</taxon>
        <taxon>Bacillota</taxon>
        <taxon>Clostridia</taxon>
        <taxon>Lachnospirales</taxon>
        <taxon>Lachnospiraceae</taxon>
        <taxon>Dorea</taxon>
    </lineage>
</organism>
<protein>
    <submittedName>
        <fullName evidence="3">GerMN domain-containing protein</fullName>
    </submittedName>
</protein>
<gene>
    <name evidence="3" type="ORF">OCV99_01295</name>
</gene>